<organism evidence="1 2">
    <name type="scientific">Paenibacillus nasutitermitis</name>
    <dbReference type="NCBI Taxonomy" id="1652958"/>
    <lineage>
        <taxon>Bacteria</taxon>
        <taxon>Bacillati</taxon>
        <taxon>Bacillota</taxon>
        <taxon>Bacilli</taxon>
        <taxon>Bacillales</taxon>
        <taxon>Paenibacillaceae</taxon>
        <taxon>Paenibacillus</taxon>
    </lineage>
</organism>
<reference evidence="1" key="1">
    <citation type="journal article" date="2014" name="Int. J. Syst. Evol. Microbiol.">
        <title>Complete genome sequence of Corynebacterium casei LMG S-19264T (=DSM 44701T), isolated from a smear-ripened cheese.</title>
        <authorList>
            <consortium name="US DOE Joint Genome Institute (JGI-PGF)"/>
            <person name="Walter F."/>
            <person name="Albersmeier A."/>
            <person name="Kalinowski J."/>
            <person name="Ruckert C."/>
        </authorList>
    </citation>
    <scope>NUCLEOTIDE SEQUENCE</scope>
    <source>
        <strain evidence="1">CGMCC 1.15178</strain>
    </source>
</reference>
<comment type="caution">
    <text evidence="1">The sequence shown here is derived from an EMBL/GenBank/DDBJ whole genome shotgun (WGS) entry which is preliminary data.</text>
</comment>
<evidence type="ECO:0000313" key="2">
    <source>
        <dbReference type="Proteomes" id="UP000612456"/>
    </source>
</evidence>
<reference evidence="1" key="2">
    <citation type="submission" date="2020-09" db="EMBL/GenBank/DDBJ databases">
        <authorList>
            <person name="Sun Q."/>
            <person name="Zhou Y."/>
        </authorList>
    </citation>
    <scope>NUCLEOTIDE SEQUENCE</scope>
    <source>
        <strain evidence="1">CGMCC 1.15178</strain>
    </source>
</reference>
<accession>A0A916Z3P6</accession>
<proteinExistence type="predicted"/>
<keyword evidence="2" id="KW-1185">Reference proteome</keyword>
<name>A0A916Z3P6_9BACL</name>
<evidence type="ECO:0000313" key="1">
    <source>
        <dbReference type="EMBL" id="GGD74792.1"/>
    </source>
</evidence>
<dbReference type="Proteomes" id="UP000612456">
    <property type="component" value="Unassembled WGS sequence"/>
</dbReference>
<gene>
    <name evidence="1" type="ORF">GCM10010911_35870</name>
</gene>
<dbReference type="AlphaFoldDB" id="A0A916Z3P6"/>
<dbReference type="EMBL" id="BMHP01000002">
    <property type="protein sequence ID" value="GGD74792.1"/>
    <property type="molecule type" value="Genomic_DNA"/>
</dbReference>
<sequence>MRYADHSNLGRSYFVKDGIGRYGWLYRKQICAVPVPVINAVARRPRVAFHMR</sequence>
<protein>
    <submittedName>
        <fullName evidence="1">Uncharacterized protein</fullName>
    </submittedName>
</protein>